<name>A0ABZ2KLZ1_9BACT</name>
<dbReference type="EMBL" id="CP089982">
    <property type="protein sequence ID" value="WXA99539.1"/>
    <property type="molecule type" value="Genomic_DNA"/>
</dbReference>
<gene>
    <name evidence="11" type="ORF">LZC95_22310</name>
</gene>
<dbReference type="Pfam" id="PF00512">
    <property type="entry name" value="HisKA"/>
    <property type="match status" value="1"/>
</dbReference>
<feature type="domain" description="PAC" evidence="10">
    <location>
        <begin position="107"/>
        <end position="159"/>
    </location>
</feature>
<sequence>MSERDESNKRLNTGDLEEHARSLDEPITSVRSPVTFRMLIESIKDYAIFMLDSSGVVATWNEGAKRIKGYTAVEIIGKHFSHFFPREDVLSGKCEFQLAVAARDGRFEDEGWRVRKDGSRFWANAILTALYDGSGQLVGFAKVTRDLTERRKAEQERLEAQRERFELEKLHEANRMKDHFLATISHELRTPLNAIVGWAELMKDGEDPSITERALDTILRNAKAQITIVDDLLDMSRIVTGKMRLELRTVDLTATVRDAMEVVRPAADARDVRLRMEKSDAPALLVGDAVRLQQLSWNLLSNAVKFSHAGGEVSVSLQRADSSMVLSVSDRGHGIEAGFLPHVFEPFRQAEVGTTRQVGGVGLGLAIVKYIAELHGGAVSVASQGLGKGATFRVRIPIRDGISAQGTAPKGGEATPARERGEPSKSLQGIRVLVVDDEADARELLHVLFRARGAAVQTAASAEEARQAVAAFGPDIIICDIGMPREDGYQFLRSLRELPVDRGGAIPAIALTAYAYEKDMERAREAGFNEHLAKPANHVDLLRAIHDLLDVPRVRTRPS</sequence>
<dbReference type="Gene3D" id="1.10.287.130">
    <property type="match status" value="1"/>
</dbReference>
<dbReference type="InterPro" id="IPR011006">
    <property type="entry name" value="CheY-like_superfamily"/>
</dbReference>
<feature type="modified residue" description="4-aspartylphosphate" evidence="4">
    <location>
        <position position="480"/>
    </location>
</feature>
<keyword evidence="11" id="KW-0547">Nucleotide-binding</keyword>
<dbReference type="SUPFAM" id="SSF52172">
    <property type="entry name" value="CheY-like"/>
    <property type="match status" value="1"/>
</dbReference>
<dbReference type="InterPro" id="IPR004358">
    <property type="entry name" value="Sig_transdc_His_kin-like_C"/>
</dbReference>
<dbReference type="Pfam" id="PF02518">
    <property type="entry name" value="HATPase_c"/>
    <property type="match status" value="1"/>
</dbReference>
<evidence type="ECO:0000313" key="11">
    <source>
        <dbReference type="EMBL" id="WXA99539.1"/>
    </source>
</evidence>
<dbReference type="PROSITE" id="PS50109">
    <property type="entry name" value="HIS_KIN"/>
    <property type="match status" value="1"/>
</dbReference>
<dbReference type="SUPFAM" id="SSF55785">
    <property type="entry name" value="PYP-like sensor domain (PAS domain)"/>
    <property type="match status" value="1"/>
</dbReference>
<dbReference type="EC" id="2.7.13.3" evidence="2"/>
<dbReference type="GO" id="GO:0005524">
    <property type="term" value="F:ATP binding"/>
    <property type="evidence" value="ECO:0007669"/>
    <property type="project" value="UniProtKB-KW"/>
</dbReference>
<evidence type="ECO:0000259" key="7">
    <source>
        <dbReference type="PROSITE" id="PS50109"/>
    </source>
</evidence>
<protein>
    <recommendedName>
        <fullName evidence="2">histidine kinase</fullName>
        <ecNumber evidence="2">2.7.13.3</ecNumber>
    </recommendedName>
</protein>
<dbReference type="SMART" id="SM00387">
    <property type="entry name" value="HATPase_c"/>
    <property type="match status" value="1"/>
</dbReference>
<dbReference type="InterPro" id="IPR000014">
    <property type="entry name" value="PAS"/>
</dbReference>
<dbReference type="PROSITE" id="PS50113">
    <property type="entry name" value="PAC"/>
    <property type="match status" value="1"/>
</dbReference>
<feature type="domain" description="Response regulatory" evidence="8">
    <location>
        <begin position="431"/>
        <end position="549"/>
    </location>
</feature>
<dbReference type="InterPro" id="IPR001789">
    <property type="entry name" value="Sig_transdc_resp-reg_receiver"/>
</dbReference>
<evidence type="ECO:0000313" key="12">
    <source>
        <dbReference type="Proteomes" id="UP001379533"/>
    </source>
</evidence>
<feature type="region of interest" description="Disordered" evidence="6">
    <location>
        <begin position="402"/>
        <end position="425"/>
    </location>
</feature>
<dbReference type="InterPro" id="IPR036097">
    <property type="entry name" value="HisK_dim/P_sf"/>
</dbReference>
<dbReference type="PROSITE" id="PS50110">
    <property type="entry name" value="RESPONSE_REGULATORY"/>
    <property type="match status" value="1"/>
</dbReference>
<dbReference type="Gene3D" id="3.30.565.10">
    <property type="entry name" value="Histidine kinase-like ATPase, C-terminal domain"/>
    <property type="match status" value="1"/>
</dbReference>
<dbReference type="SMART" id="SM00448">
    <property type="entry name" value="REC"/>
    <property type="match status" value="1"/>
</dbReference>
<evidence type="ECO:0000259" key="8">
    <source>
        <dbReference type="PROSITE" id="PS50110"/>
    </source>
</evidence>
<reference evidence="11 12" key="1">
    <citation type="submission" date="2021-12" db="EMBL/GenBank/DDBJ databases">
        <title>Discovery of the Pendulisporaceae a myxobacterial family with distinct sporulation behavior and unique specialized metabolism.</title>
        <authorList>
            <person name="Garcia R."/>
            <person name="Popoff A."/>
            <person name="Bader C.D."/>
            <person name="Loehr J."/>
            <person name="Walesch S."/>
            <person name="Walt C."/>
            <person name="Boldt J."/>
            <person name="Bunk B."/>
            <person name="Haeckl F.J.F.P.J."/>
            <person name="Gunesch A.P."/>
            <person name="Birkelbach J."/>
            <person name="Nuebel U."/>
            <person name="Pietschmann T."/>
            <person name="Bach T."/>
            <person name="Mueller R."/>
        </authorList>
    </citation>
    <scope>NUCLEOTIDE SEQUENCE [LARGE SCALE GENOMIC DNA]</scope>
    <source>
        <strain evidence="11 12">MSr12523</strain>
    </source>
</reference>
<evidence type="ECO:0000256" key="3">
    <source>
        <dbReference type="ARBA" id="ARBA00022553"/>
    </source>
</evidence>
<dbReference type="PRINTS" id="PR00344">
    <property type="entry name" value="BCTRLSENSOR"/>
</dbReference>
<dbReference type="InterPro" id="IPR003661">
    <property type="entry name" value="HisK_dim/P_dom"/>
</dbReference>
<dbReference type="CDD" id="cd17580">
    <property type="entry name" value="REC_2_DhkD-like"/>
    <property type="match status" value="1"/>
</dbReference>
<evidence type="ECO:0000259" key="10">
    <source>
        <dbReference type="PROSITE" id="PS50113"/>
    </source>
</evidence>
<dbReference type="InterPro" id="IPR035965">
    <property type="entry name" value="PAS-like_dom_sf"/>
</dbReference>
<keyword evidence="5" id="KW-0175">Coiled coil</keyword>
<feature type="domain" description="Histidine kinase" evidence="7">
    <location>
        <begin position="183"/>
        <end position="400"/>
    </location>
</feature>
<organism evidence="11 12">
    <name type="scientific">Pendulispora brunnea</name>
    <dbReference type="NCBI Taxonomy" id="2905690"/>
    <lineage>
        <taxon>Bacteria</taxon>
        <taxon>Pseudomonadati</taxon>
        <taxon>Myxococcota</taxon>
        <taxon>Myxococcia</taxon>
        <taxon>Myxococcales</taxon>
        <taxon>Sorangiineae</taxon>
        <taxon>Pendulisporaceae</taxon>
        <taxon>Pendulispora</taxon>
    </lineage>
</organism>
<dbReference type="SUPFAM" id="SSF47384">
    <property type="entry name" value="Homodimeric domain of signal transducing histidine kinase"/>
    <property type="match status" value="1"/>
</dbReference>
<dbReference type="SMART" id="SM00388">
    <property type="entry name" value="HisKA"/>
    <property type="match status" value="1"/>
</dbReference>
<dbReference type="PANTHER" id="PTHR43547">
    <property type="entry name" value="TWO-COMPONENT HISTIDINE KINASE"/>
    <property type="match status" value="1"/>
</dbReference>
<evidence type="ECO:0000256" key="4">
    <source>
        <dbReference type="PROSITE-ProRule" id="PRU00169"/>
    </source>
</evidence>
<evidence type="ECO:0000256" key="6">
    <source>
        <dbReference type="SAM" id="MobiDB-lite"/>
    </source>
</evidence>
<evidence type="ECO:0000256" key="5">
    <source>
        <dbReference type="SAM" id="Coils"/>
    </source>
</evidence>
<evidence type="ECO:0000259" key="9">
    <source>
        <dbReference type="PROSITE" id="PS50112"/>
    </source>
</evidence>
<proteinExistence type="predicted"/>
<feature type="domain" description="PAS" evidence="9">
    <location>
        <begin position="32"/>
        <end position="88"/>
    </location>
</feature>
<evidence type="ECO:0000256" key="1">
    <source>
        <dbReference type="ARBA" id="ARBA00000085"/>
    </source>
</evidence>
<dbReference type="Pfam" id="PF00072">
    <property type="entry name" value="Response_reg"/>
    <property type="match status" value="1"/>
</dbReference>
<keyword evidence="11" id="KW-0067">ATP-binding</keyword>
<dbReference type="PANTHER" id="PTHR43547:SF2">
    <property type="entry name" value="HYBRID SIGNAL TRANSDUCTION HISTIDINE KINASE C"/>
    <property type="match status" value="1"/>
</dbReference>
<dbReference type="RefSeq" id="WP_394850178.1">
    <property type="nucleotide sequence ID" value="NZ_CP089982.1"/>
</dbReference>
<dbReference type="NCBIfam" id="TIGR00229">
    <property type="entry name" value="sensory_box"/>
    <property type="match status" value="1"/>
</dbReference>
<dbReference type="SUPFAM" id="SSF55874">
    <property type="entry name" value="ATPase domain of HSP90 chaperone/DNA topoisomerase II/histidine kinase"/>
    <property type="match status" value="1"/>
</dbReference>
<keyword evidence="12" id="KW-1185">Reference proteome</keyword>
<dbReference type="CDD" id="cd00130">
    <property type="entry name" value="PAS"/>
    <property type="match status" value="1"/>
</dbReference>
<dbReference type="Gene3D" id="3.30.450.20">
    <property type="entry name" value="PAS domain"/>
    <property type="match status" value="1"/>
</dbReference>
<dbReference type="InterPro" id="IPR005467">
    <property type="entry name" value="His_kinase_dom"/>
</dbReference>
<accession>A0ABZ2KLZ1</accession>
<dbReference type="PROSITE" id="PS50112">
    <property type="entry name" value="PAS"/>
    <property type="match status" value="1"/>
</dbReference>
<dbReference type="InterPro" id="IPR036890">
    <property type="entry name" value="HATPase_C_sf"/>
</dbReference>
<keyword evidence="3 4" id="KW-0597">Phosphoprotein</keyword>
<dbReference type="Pfam" id="PF13426">
    <property type="entry name" value="PAS_9"/>
    <property type="match status" value="1"/>
</dbReference>
<dbReference type="InterPro" id="IPR003594">
    <property type="entry name" value="HATPase_dom"/>
</dbReference>
<dbReference type="Proteomes" id="UP001379533">
    <property type="component" value="Chromosome"/>
</dbReference>
<comment type="catalytic activity">
    <reaction evidence="1">
        <text>ATP + protein L-histidine = ADP + protein N-phospho-L-histidine.</text>
        <dbReference type="EC" id="2.7.13.3"/>
    </reaction>
</comment>
<dbReference type="InterPro" id="IPR000700">
    <property type="entry name" value="PAS-assoc_C"/>
</dbReference>
<feature type="coiled-coil region" evidence="5">
    <location>
        <begin position="143"/>
        <end position="173"/>
    </location>
</feature>
<dbReference type="CDD" id="cd00082">
    <property type="entry name" value="HisKA"/>
    <property type="match status" value="1"/>
</dbReference>
<evidence type="ECO:0000256" key="2">
    <source>
        <dbReference type="ARBA" id="ARBA00012438"/>
    </source>
</evidence>
<dbReference type="Gene3D" id="3.40.50.2300">
    <property type="match status" value="1"/>
</dbReference>